<sequence length="213" mass="24520">MKSGNFFMDKKNVSAIIDYIRCYGIETHYAVVIRLDPTYCKNPTWKNMMNNLPSSVMSAMSLRLNQKEGIYNPSPPVNIVAARPKFKPREHAEFRLLTGGQNSPVEKMLAHKDKNSCLIFFSKLSPCLQLCLNQTEMNNIVNLVNPLFNRYNRDSRAFVFETIYEPDAQKGTEIVLEAWKLIKDAPLFRYPRNAALCFDNNNQPSNKSPCWDD</sequence>
<dbReference type="KEGG" id="pbi:112541093"/>
<dbReference type="OrthoDB" id="8554583at2759"/>
<dbReference type="RefSeq" id="XP_025024791.1">
    <property type="nucleotide sequence ID" value="XM_025169023.1"/>
</dbReference>
<name>A0A9F5IWA2_PYTBI</name>
<evidence type="ECO:0000313" key="1">
    <source>
        <dbReference type="Proteomes" id="UP000695026"/>
    </source>
</evidence>
<proteinExistence type="predicted"/>
<organism evidence="1 2">
    <name type="scientific">Python bivittatus</name>
    <name type="common">Burmese python</name>
    <name type="synonym">Python molurus bivittatus</name>
    <dbReference type="NCBI Taxonomy" id="176946"/>
    <lineage>
        <taxon>Eukaryota</taxon>
        <taxon>Metazoa</taxon>
        <taxon>Chordata</taxon>
        <taxon>Craniata</taxon>
        <taxon>Vertebrata</taxon>
        <taxon>Euteleostomi</taxon>
        <taxon>Lepidosauria</taxon>
        <taxon>Squamata</taxon>
        <taxon>Bifurcata</taxon>
        <taxon>Unidentata</taxon>
        <taxon>Episquamata</taxon>
        <taxon>Toxicofera</taxon>
        <taxon>Serpentes</taxon>
        <taxon>Henophidia</taxon>
        <taxon>Pythonidae</taxon>
        <taxon>Python</taxon>
    </lineage>
</organism>
<dbReference type="AlphaFoldDB" id="A0A9F5IWA2"/>
<keyword evidence="1" id="KW-1185">Reference proteome</keyword>
<dbReference type="Pfam" id="PF18744">
    <property type="entry name" value="SNAD1"/>
    <property type="match status" value="1"/>
</dbReference>
<dbReference type="InterPro" id="IPR040958">
    <property type="entry name" value="SNAD1"/>
</dbReference>
<gene>
    <name evidence="2" type="primary">LOC112541093</name>
</gene>
<protein>
    <submittedName>
        <fullName evidence="2">Uncharacterized protein LOC112541093</fullName>
    </submittedName>
</protein>
<evidence type="ECO:0000313" key="2">
    <source>
        <dbReference type="RefSeq" id="XP_025024791.1"/>
    </source>
</evidence>
<dbReference type="Proteomes" id="UP000695026">
    <property type="component" value="Unplaced"/>
</dbReference>
<accession>A0A9F5IWA2</accession>
<dbReference type="GeneID" id="112541093"/>
<reference evidence="2" key="1">
    <citation type="submission" date="2025-08" db="UniProtKB">
        <authorList>
            <consortium name="RefSeq"/>
        </authorList>
    </citation>
    <scope>IDENTIFICATION</scope>
    <source>
        <tissue evidence="2">Liver</tissue>
    </source>
</reference>